<dbReference type="CDD" id="cd19094">
    <property type="entry name" value="AKR_Tas-like"/>
    <property type="match status" value="1"/>
</dbReference>
<dbReference type="RefSeq" id="WP_046171493.1">
    <property type="nucleotide sequence ID" value="NZ_FOMB01000009.1"/>
</dbReference>
<dbReference type="Proteomes" id="UP000182258">
    <property type="component" value="Unassembled WGS sequence"/>
</dbReference>
<dbReference type="PANTHER" id="PTHR43364:SF4">
    <property type="entry name" value="NAD(P)-LINKED OXIDOREDUCTASE SUPERFAMILY PROTEIN"/>
    <property type="match status" value="1"/>
</dbReference>
<dbReference type="PANTHER" id="PTHR43364">
    <property type="entry name" value="NADH-SPECIFIC METHYLGLYOXAL REDUCTASE-RELATED"/>
    <property type="match status" value="1"/>
</dbReference>
<evidence type="ECO:0000313" key="3">
    <source>
        <dbReference type="EMBL" id="KKC32547.1"/>
    </source>
</evidence>
<feature type="domain" description="NADP-dependent oxidoreductase" evidence="2">
    <location>
        <begin position="15"/>
        <end position="337"/>
    </location>
</feature>
<reference evidence="4 6" key="2">
    <citation type="submission" date="2016-10" db="EMBL/GenBank/DDBJ databases">
        <authorList>
            <person name="de Groot N.N."/>
        </authorList>
    </citation>
    <scope>NUCLEOTIDE SEQUENCE [LARGE SCALE GENOMIC DNA]</scope>
    <source>
        <strain evidence="4 6">CGMCC 1.10210</strain>
    </source>
</reference>
<dbReference type="STRING" id="728005.SAMN04488059_10912"/>
<gene>
    <name evidence="4" type="ORF">SAMN04488059_10912</name>
    <name evidence="3" type="ORF">WH91_13305</name>
</gene>
<organism evidence="4 6">
    <name type="scientific">Devosia psychrophila</name>
    <dbReference type="NCBI Taxonomy" id="728005"/>
    <lineage>
        <taxon>Bacteria</taxon>
        <taxon>Pseudomonadati</taxon>
        <taxon>Pseudomonadota</taxon>
        <taxon>Alphaproteobacteria</taxon>
        <taxon>Hyphomicrobiales</taxon>
        <taxon>Devosiaceae</taxon>
        <taxon>Devosia</taxon>
    </lineage>
</organism>
<evidence type="ECO:0000313" key="5">
    <source>
        <dbReference type="Proteomes" id="UP000033519"/>
    </source>
</evidence>
<dbReference type="PATRIC" id="fig|728005.3.peg.825"/>
<protein>
    <submittedName>
        <fullName evidence="3">Aldo/keto reductase</fullName>
    </submittedName>
    <submittedName>
        <fullName evidence="4">Predicted oxidoreductase</fullName>
    </submittedName>
</protein>
<accession>A0A0F5PV39</accession>
<dbReference type="Pfam" id="PF00248">
    <property type="entry name" value="Aldo_ket_red"/>
    <property type="match status" value="1"/>
</dbReference>
<evidence type="ECO:0000313" key="4">
    <source>
        <dbReference type="EMBL" id="SFC68792.1"/>
    </source>
</evidence>
<dbReference type="InterPro" id="IPR050523">
    <property type="entry name" value="AKR_Detox_Biosynth"/>
</dbReference>
<dbReference type="OrthoDB" id="8394608at2"/>
<evidence type="ECO:0000256" key="1">
    <source>
        <dbReference type="ARBA" id="ARBA00023002"/>
    </source>
</evidence>
<dbReference type="SUPFAM" id="SSF51430">
    <property type="entry name" value="NAD(P)-linked oxidoreductase"/>
    <property type="match status" value="1"/>
</dbReference>
<keyword evidence="1" id="KW-0560">Oxidoreductase</keyword>
<dbReference type="InterPro" id="IPR023210">
    <property type="entry name" value="NADP_OxRdtase_dom"/>
</dbReference>
<sequence length="345" mass="38415">MKLKPLGRTDLLVTELCLGTMTWGSQNTEAEGHAQIDMALEAGLNFMDTAEIYAVPRSPETSGRTEEIIGNWFKKTGKRDQWVLATKVIGGPVDFIRNNTGTSGKTLREAFEASLRRLQTDYIDLYQIHWAGRGSYNFEGYWTYEPHKQDTADVLANIEDMLETLGALVKEGKLGHVGVSNETTWGIAQWLRIAEAKGFPRLVSVQNEYSLLRRIFDHDMAELSHHENVGLLAYSPLAGGLITGKYFDGQIPAGSRGDYQKGFWRLNEHSEAAGKEYIALAKRHGLDVSQMAIAFAMTRPFTTSVIIGATSTEQLANDIGAKDLVLSPELLVEIDALHRRYPRPI</sequence>
<dbReference type="Gene3D" id="3.20.20.100">
    <property type="entry name" value="NADP-dependent oxidoreductase domain"/>
    <property type="match status" value="1"/>
</dbReference>
<dbReference type="InterPro" id="IPR036812">
    <property type="entry name" value="NAD(P)_OxRdtase_dom_sf"/>
</dbReference>
<evidence type="ECO:0000313" key="6">
    <source>
        <dbReference type="Proteomes" id="UP000182258"/>
    </source>
</evidence>
<dbReference type="Proteomes" id="UP000033519">
    <property type="component" value="Unassembled WGS sequence"/>
</dbReference>
<proteinExistence type="predicted"/>
<reference evidence="3 5" key="1">
    <citation type="submission" date="2015-03" db="EMBL/GenBank/DDBJ databases">
        <authorList>
            <person name="Lepp D."/>
            <person name="Hassan Y.I."/>
            <person name="Li X.-Z."/>
            <person name="Zhou T."/>
        </authorList>
    </citation>
    <scope>NUCLEOTIDE SEQUENCE [LARGE SCALE GENOMIC DNA]</scope>
    <source>
        <strain evidence="3 5">Cr7-05</strain>
    </source>
</reference>
<dbReference type="EMBL" id="LAPV01000131">
    <property type="protein sequence ID" value="KKC32547.1"/>
    <property type="molecule type" value="Genomic_DNA"/>
</dbReference>
<dbReference type="AlphaFoldDB" id="A0A0F5PV39"/>
<keyword evidence="5" id="KW-1185">Reference proteome</keyword>
<dbReference type="EMBL" id="FOMB01000009">
    <property type="protein sequence ID" value="SFC68792.1"/>
    <property type="molecule type" value="Genomic_DNA"/>
</dbReference>
<name>A0A0F5PV39_9HYPH</name>
<dbReference type="GO" id="GO:0016491">
    <property type="term" value="F:oxidoreductase activity"/>
    <property type="evidence" value="ECO:0007669"/>
    <property type="project" value="UniProtKB-KW"/>
</dbReference>
<evidence type="ECO:0000259" key="2">
    <source>
        <dbReference type="Pfam" id="PF00248"/>
    </source>
</evidence>